<keyword evidence="1" id="KW-0472">Membrane</keyword>
<keyword evidence="1" id="KW-1133">Transmembrane helix</keyword>
<proteinExistence type="predicted"/>
<evidence type="ECO:0000256" key="1">
    <source>
        <dbReference type="SAM" id="Phobius"/>
    </source>
</evidence>
<protein>
    <recommendedName>
        <fullName evidence="3">PKD domain-containing protein</fullName>
    </recommendedName>
</protein>
<keyword evidence="1" id="KW-0812">Transmembrane</keyword>
<evidence type="ECO:0008006" key="3">
    <source>
        <dbReference type="Google" id="ProtNLM"/>
    </source>
</evidence>
<sequence length="414" mass="46036">MVQLYDNQINDSLQETQSQSGRMTWSWQVNLEVEWPHCTCYFTITVIVGEYSWSETRVLFIGDTLRSGLLIDSPVDGDWTHESIVVTGWSSHPTVWADSETRFFTYPATNSVQSCSEEGDSDMTQLLSVISSEGDYSSTINISALEDGWYSLYVENYDPSRIAFAQQCVGIRVNNAPPGIVINGDPYHIESLGEITFDASASDDLYWGREEMEYMWVLRKPSHNGQTPIDIEFGGSTYSLSANSGGDYSLTLRLTDSGGVSSTSVFQFVIENQKPNAAGSISGIPIIDGDTIRLSDSDEWELDASDSSDSENDISSLRCIWKIDYEPIFEGCQRSLTWASEIESDSCILTLEVIDNDETFSSISVILIHPDSTESLPYSLIVLLVSALFLISAIFLRYRSSDDSTGIPSWDSDK</sequence>
<organism evidence="2">
    <name type="scientific">uncultured marine group II/III euryarchaeote KM3_63_B12</name>
    <dbReference type="NCBI Taxonomy" id="1456474"/>
    <lineage>
        <taxon>Archaea</taxon>
        <taxon>Methanobacteriati</taxon>
        <taxon>Methanobacteriota</taxon>
        <taxon>environmental samples</taxon>
    </lineage>
</organism>
<dbReference type="AlphaFoldDB" id="A0A075HI74"/>
<accession>A0A075HI74</accession>
<name>A0A075HI74_9EURY</name>
<reference evidence="2" key="1">
    <citation type="journal article" date="2014" name="Genome Biol. Evol.">
        <title>Pangenome evidence for extensive interdomain horizontal transfer affecting lineage core and shell genes in uncultured planktonic thaumarchaeota and euryarchaeota.</title>
        <authorList>
            <person name="Deschamps P."/>
            <person name="Zivanovic Y."/>
            <person name="Moreira D."/>
            <person name="Rodriguez-Valera F."/>
            <person name="Lopez-Garcia P."/>
        </authorList>
    </citation>
    <scope>NUCLEOTIDE SEQUENCE</scope>
</reference>
<dbReference type="Gene3D" id="2.60.40.10">
    <property type="entry name" value="Immunoglobulins"/>
    <property type="match status" value="1"/>
</dbReference>
<feature type="transmembrane region" description="Helical" evidence="1">
    <location>
        <begin position="376"/>
        <end position="396"/>
    </location>
</feature>
<dbReference type="InterPro" id="IPR013783">
    <property type="entry name" value="Ig-like_fold"/>
</dbReference>
<evidence type="ECO:0000313" key="2">
    <source>
        <dbReference type="EMBL" id="AIF13578.1"/>
    </source>
</evidence>
<dbReference type="EMBL" id="KF900977">
    <property type="protein sequence ID" value="AIF13578.1"/>
    <property type="molecule type" value="Genomic_DNA"/>
</dbReference>